<feature type="compositionally biased region" description="Basic and acidic residues" evidence="1">
    <location>
        <begin position="45"/>
        <end position="61"/>
    </location>
</feature>
<evidence type="ECO:0000313" key="3">
    <source>
        <dbReference type="Proteomes" id="UP000186456"/>
    </source>
</evidence>
<feature type="region of interest" description="Disordered" evidence="1">
    <location>
        <begin position="45"/>
        <end position="70"/>
    </location>
</feature>
<reference evidence="2 3" key="1">
    <citation type="submission" date="2016-10" db="EMBL/GenBank/DDBJ databases">
        <authorList>
            <person name="de Groot N.N."/>
        </authorList>
    </citation>
    <scope>NUCLEOTIDE SEQUENCE [LARGE SCALE GENOMIC DNA]</scope>
    <source>
        <strain evidence="2 3">StLB037</strain>
    </source>
</reference>
<dbReference type="EMBL" id="FNJN01000003">
    <property type="protein sequence ID" value="SDO98574.1"/>
    <property type="molecule type" value="Genomic_DNA"/>
</dbReference>
<feature type="region of interest" description="Disordered" evidence="1">
    <location>
        <begin position="1"/>
        <end position="21"/>
    </location>
</feature>
<evidence type="ECO:0000256" key="1">
    <source>
        <dbReference type="SAM" id="MobiDB-lite"/>
    </source>
</evidence>
<evidence type="ECO:0000313" key="2">
    <source>
        <dbReference type="EMBL" id="SDO98574.1"/>
    </source>
</evidence>
<proteinExistence type="predicted"/>
<feature type="compositionally biased region" description="Acidic residues" evidence="1">
    <location>
        <begin position="119"/>
        <end position="130"/>
    </location>
</feature>
<dbReference type="Proteomes" id="UP000186456">
    <property type="component" value="Unassembled WGS sequence"/>
</dbReference>
<name>A0A1H0P0U7_MICTS</name>
<dbReference type="RefSeq" id="WP_056231081.1">
    <property type="nucleotide sequence ID" value="NZ_FNJN01000003.1"/>
</dbReference>
<gene>
    <name evidence="2" type="ORF">SAMN04487788_1675</name>
</gene>
<protein>
    <submittedName>
        <fullName evidence="2">Uncharacterized protein</fullName>
    </submittedName>
</protein>
<feature type="region of interest" description="Disordered" evidence="1">
    <location>
        <begin position="115"/>
        <end position="145"/>
    </location>
</feature>
<organism evidence="2 3">
    <name type="scientific">Microbacterium testaceum (strain StLB037)</name>
    <dbReference type="NCBI Taxonomy" id="979556"/>
    <lineage>
        <taxon>Bacteria</taxon>
        <taxon>Bacillati</taxon>
        <taxon>Actinomycetota</taxon>
        <taxon>Actinomycetes</taxon>
        <taxon>Micrococcales</taxon>
        <taxon>Microbacteriaceae</taxon>
        <taxon>Microbacterium</taxon>
    </lineage>
</organism>
<dbReference type="AlphaFoldDB" id="A0A1H0P0U7"/>
<accession>A0A1H0P0U7</accession>
<sequence>MARIDDPMMDHVPGPDDDRLVGDFRTMAETFARLLREDDERENARAAIEAEERREADEHRAARARAGEMGAEWRTVQSRIDLGETSLEAVFRGEDQTSAAQALRKMSSENLRALRESWDEVDDDVTEDDDRPSPDAEFDAAARQSHERYTEALAKIRDALELARRDV</sequence>